<feature type="transmembrane region" description="Helical" evidence="1">
    <location>
        <begin position="70"/>
        <end position="90"/>
    </location>
</feature>
<evidence type="ECO:0000313" key="3">
    <source>
        <dbReference type="Proteomes" id="UP000245720"/>
    </source>
</evidence>
<dbReference type="RefSeq" id="WP_109725391.1">
    <property type="nucleotide sequence ID" value="NZ_QGDI01000002.1"/>
</dbReference>
<reference evidence="2 3" key="1">
    <citation type="submission" date="2018-05" db="EMBL/GenBank/DDBJ databases">
        <title>The Hungate 1000. A catalogue of reference genomes from the rumen microbiome.</title>
        <authorList>
            <person name="Kelly W."/>
        </authorList>
    </citation>
    <scope>NUCLEOTIDE SEQUENCE [LARGE SCALE GENOMIC DNA]</scope>
    <source>
        <strain evidence="2 3">SAb67</strain>
    </source>
</reference>
<dbReference type="Proteomes" id="UP000245720">
    <property type="component" value="Unassembled WGS sequence"/>
</dbReference>
<dbReference type="OrthoDB" id="1819369at2"/>
<keyword evidence="1" id="KW-0472">Membrane</keyword>
<accession>A0A315Y209</accession>
<organism evidence="2 3">
    <name type="scientific">Ruminococcus flavefaciens</name>
    <dbReference type="NCBI Taxonomy" id="1265"/>
    <lineage>
        <taxon>Bacteria</taxon>
        <taxon>Bacillati</taxon>
        <taxon>Bacillota</taxon>
        <taxon>Clostridia</taxon>
        <taxon>Eubacteriales</taxon>
        <taxon>Oscillospiraceae</taxon>
        <taxon>Ruminococcus</taxon>
    </lineage>
</organism>
<evidence type="ECO:0000256" key="1">
    <source>
        <dbReference type="SAM" id="Phobius"/>
    </source>
</evidence>
<gene>
    <name evidence="2" type="ORF">IE37_00496</name>
</gene>
<keyword evidence="1" id="KW-1133">Transmembrane helix</keyword>
<proteinExistence type="predicted"/>
<dbReference type="EMBL" id="QGDI01000002">
    <property type="protein sequence ID" value="PWJ14512.1"/>
    <property type="molecule type" value="Genomic_DNA"/>
</dbReference>
<protein>
    <submittedName>
        <fullName evidence="2">Uncharacterized protein</fullName>
    </submittedName>
</protein>
<name>A0A315Y209_RUMFL</name>
<comment type="caution">
    <text evidence="2">The sequence shown here is derived from an EMBL/GenBank/DDBJ whole genome shotgun (WGS) entry which is preliminary data.</text>
</comment>
<evidence type="ECO:0000313" key="2">
    <source>
        <dbReference type="EMBL" id="PWJ14512.1"/>
    </source>
</evidence>
<dbReference type="AlphaFoldDB" id="A0A315Y209"/>
<sequence length="609" mass="69253">MKEKREFEILENADDKNIDLLAKVPVLTRDEKDRMLRMSRDKLNERTKAADTEEQVSGVERYSRPKWHRFVSIAACAALVAGLAGTAVYLSRGKKPAVDDPVSEITIPADEITSEDTDKLDVILKDLIGGLNELELITDGGGVEVDESDRLTSDEISPDYSYYRVTDERFSTVDDVVGYFRNYSSEQMFDYRYAMEIYGNSGNPLFMESDGGLYFNKDDAAEERARSYSIGSSAEDIEAVYSDIGAYGIYDKAIGFSVPAYMCEYPCRLDGKLILEGGSWKIEEYSVDYLLDEAANNVIVSSLLFKLEEFDMAYTGPGVEVDESDLRLTTNEGGVKRDYYRVTDQRFGSLSDVKDYFDDYFTEDYLSINSSLWEGYGQKFIEADGVLCYERANTNVKYTYISEPVIENADETSFDIRIVRERYPEGFTESMSIRCVLYDNRWRILWATADNSAWHETDYLSLSADALKSFFEIEAVVYGNTLGYSDEPLVKNESGNELTYKEVISDKYSSVSDIMNYISDNCCDELLAHYEKDLYVDGAARYIEEDGKLYALDVERPFDKALGAVSDYETLDETEEDFTIRVTPSHEDAFYINVKNVDGEWKLSGCSKY</sequence>
<keyword evidence="1" id="KW-0812">Transmembrane</keyword>